<accession>A0A9W8ZRH9</accession>
<dbReference type="Proteomes" id="UP001150238">
    <property type="component" value="Unassembled WGS sequence"/>
</dbReference>
<feature type="compositionally biased region" description="Polar residues" evidence="2">
    <location>
        <begin position="749"/>
        <end position="763"/>
    </location>
</feature>
<dbReference type="Gene3D" id="1.10.555.10">
    <property type="entry name" value="Rho GTPase activation protein"/>
    <property type="match status" value="1"/>
</dbReference>
<feature type="compositionally biased region" description="Polar residues" evidence="2">
    <location>
        <begin position="802"/>
        <end position="815"/>
    </location>
</feature>
<evidence type="ECO:0000313" key="5">
    <source>
        <dbReference type="Proteomes" id="UP001150238"/>
    </source>
</evidence>
<feature type="compositionally biased region" description="Polar residues" evidence="2">
    <location>
        <begin position="7"/>
        <end position="35"/>
    </location>
</feature>
<dbReference type="GO" id="GO:0007165">
    <property type="term" value="P:signal transduction"/>
    <property type="evidence" value="ECO:0007669"/>
    <property type="project" value="InterPro"/>
</dbReference>
<feature type="region of interest" description="Disordered" evidence="2">
    <location>
        <begin position="1"/>
        <end position="132"/>
    </location>
</feature>
<name>A0A9W8ZRH9_9AGAR</name>
<feature type="domain" description="Rho-GAP" evidence="3">
    <location>
        <begin position="295"/>
        <end position="549"/>
    </location>
</feature>
<dbReference type="EMBL" id="JANVFS010000055">
    <property type="protein sequence ID" value="KAJ4464879.1"/>
    <property type="molecule type" value="Genomic_DNA"/>
</dbReference>
<dbReference type="SMART" id="SM00324">
    <property type="entry name" value="RhoGAP"/>
    <property type="match status" value="1"/>
</dbReference>
<evidence type="ECO:0000256" key="2">
    <source>
        <dbReference type="SAM" id="MobiDB-lite"/>
    </source>
</evidence>
<feature type="region of interest" description="Disordered" evidence="2">
    <location>
        <begin position="802"/>
        <end position="831"/>
    </location>
</feature>
<feature type="compositionally biased region" description="Polar residues" evidence="2">
    <location>
        <begin position="577"/>
        <end position="586"/>
    </location>
</feature>
<reference evidence="4" key="2">
    <citation type="journal article" date="2023" name="Proc. Natl. Acad. Sci. U.S.A.">
        <title>A global phylogenomic analysis of the shiitake genus Lentinula.</title>
        <authorList>
            <person name="Sierra-Patev S."/>
            <person name="Min B."/>
            <person name="Naranjo-Ortiz M."/>
            <person name="Looney B."/>
            <person name="Konkel Z."/>
            <person name="Slot J.C."/>
            <person name="Sakamoto Y."/>
            <person name="Steenwyk J.L."/>
            <person name="Rokas A."/>
            <person name="Carro J."/>
            <person name="Camarero S."/>
            <person name="Ferreira P."/>
            <person name="Molpeceres G."/>
            <person name="Ruiz-Duenas F.J."/>
            <person name="Serrano A."/>
            <person name="Henrissat B."/>
            <person name="Drula E."/>
            <person name="Hughes K.W."/>
            <person name="Mata J.L."/>
            <person name="Ishikawa N.K."/>
            <person name="Vargas-Isla R."/>
            <person name="Ushijima S."/>
            <person name="Smith C.A."/>
            <person name="Donoghue J."/>
            <person name="Ahrendt S."/>
            <person name="Andreopoulos W."/>
            <person name="He G."/>
            <person name="LaButti K."/>
            <person name="Lipzen A."/>
            <person name="Ng V."/>
            <person name="Riley R."/>
            <person name="Sandor L."/>
            <person name="Barry K."/>
            <person name="Martinez A.T."/>
            <person name="Xiao Y."/>
            <person name="Gibbons J.G."/>
            <person name="Terashima K."/>
            <person name="Grigoriev I.V."/>
            <person name="Hibbett D."/>
        </authorList>
    </citation>
    <scope>NUCLEOTIDE SEQUENCE</scope>
    <source>
        <strain evidence="4">Sp2 HRB7682 ss15</strain>
    </source>
</reference>
<organism evidence="4 5">
    <name type="scientific">Lentinula lateritia</name>
    <dbReference type="NCBI Taxonomy" id="40482"/>
    <lineage>
        <taxon>Eukaryota</taxon>
        <taxon>Fungi</taxon>
        <taxon>Dikarya</taxon>
        <taxon>Basidiomycota</taxon>
        <taxon>Agaricomycotina</taxon>
        <taxon>Agaricomycetes</taxon>
        <taxon>Agaricomycetidae</taxon>
        <taxon>Agaricales</taxon>
        <taxon>Marasmiineae</taxon>
        <taxon>Omphalotaceae</taxon>
        <taxon>Lentinula</taxon>
    </lineage>
</organism>
<feature type="region of interest" description="Disordered" evidence="2">
    <location>
        <begin position="729"/>
        <end position="767"/>
    </location>
</feature>
<comment type="caution">
    <text evidence="4">The sequence shown here is derived from an EMBL/GenBank/DDBJ whole genome shotgun (WGS) entry which is preliminary data.</text>
</comment>
<feature type="compositionally biased region" description="Polar residues" evidence="2">
    <location>
        <begin position="80"/>
        <end position="93"/>
    </location>
</feature>
<evidence type="ECO:0000259" key="3">
    <source>
        <dbReference type="SMART" id="SM00324"/>
    </source>
</evidence>
<dbReference type="SUPFAM" id="SSF48350">
    <property type="entry name" value="GTPase activation domain, GAP"/>
    <property type="match status" value="1"/>
</dbReference>
<proteinExistence type="predicted"/>
<dbReference type="InterPro" id="IPR000198">
    <property type="entry name" value="RhoGAP_dom"/>
</dbReference>
<feature type="compositionally biased region" description="Low complexity" evidence="2">
    <location>
        <begin position="735"/>
        <end position="748"/>
    </location>
</feature>
<feature type="compositionally biased region" description="Gly residues" evidence="2">
    <location>
        <begin position="588"/>
        <end position="597"/>
    </location>
</feature>
<gene>
    <name evidence="4" type="ORF">C8J55DRAFT_529444</name>
</gene>
<feature type="region of interest" description="Disordered" evidence="2">
    <location>
        <begin position="313"/>
        <end position="341"/>
    </location>
</feature>
<protein>
    <recommendedName>
        <fullName evidence="3">Rho-GAP domain-containing protein</fullName>
    </recommendedName>
</protein>
<evidence type="ECO:0000313" key="4">
    <source>
        <dbReference type="EMBL" id="KAJ4464879.1"/>
    </source>
</evidence>
<keyword evidence="1" id="KW-0175">Coiled coil</keyword>
<dbReference type="InterPro" id="IPR008936">
    <property type="entry name" value="Rho_GTPase_activation_prot"/>
</dbReference>
<dbReference type="AlphaFoldDB" id="A0A9W8ZRH9"/>
<evidence type="ECO:0000256" key="1">
    <source>
        <dbReference type="SAM" id="Coils"/>
    </source>
</evidence>
<feature type="compositionally biased region" description="Basic and acidic residues" evidence="2">
    <location>
        <begin position="817"/>
        <end position="831"/>
    </location>
</feature>
<reference evidence="4" key="1">
    <citation type="submission" date="2022-08" db="EMBL/GenBank/DDBJ databases">
        <authorList>
            <consortium name="DOE Joint Genome Institute"/>
            <person name="Min B."/>
            <person name="Riley R."/>
            <person name="Sierra-Patev S."/>
            <person name="Naranjo-Ortiz M."/>
            <person name="Looney B."/>
            <person name="Konkel Z."/>
            <person name="Slot J.C."/>
            <person name="Sakamoto Y."/>
            <person name="Steenwyk J.L."/>
            <person name="Rokas A."/>
            <person name="Carro J."/>
            <person name="Camarero S."/>
            <person name="Ferreira P."/>
            <person name="Molpeceres G."/>
            <person name="Ruiz-Duenas F.J."/>
            <person name="Serrano A."/>
            <person name="Henrissat B."/>
            <person name="Drula E."/>
            <person name="Hughes K.W."/>
            <person name="Mata J.L."/>
            <person name="Ishikawa N.K."/>
            <person name="Vargas-Isla R."/>
            <person name="Ushijima S."/>
            <person name="Smith C.A."/>
            <person name="Ahrendt S."/>
            <person name="Andreopoulos W."/>
            <person name="He G."/>
            <person name="Labutti K."/>
            <person name="Lipzen A."/>
            <person name="Ng V."/>
            <person name="Sandor L."/>
            <person name="Barry K."/>
            <person name="Martinez A.T."/>
            <person name="Xiao Y."/>
            <person name="Gibbons J.G."/>
            <person name="Terashima K."/>
            <person name="Hibbett D.S."/>
            <person name="Grigoriev I.V."/>
        </authorList>
    </citation>
    <scope>NUCLEOTIDE SEQUENCE</scope>
    <source>
        <strain evidence="4">Sp2 HRB7682 ss15</strain>
    </source>
</reference>
<feature type="region of interest" description="Disordered" evidence="2">
    <location>
        <begin position="673"/>
        <end position="692"/>
    </location>
</feature>
<feature type="compositionally biased region" description="Polar residues" evidence="2">
    <location>
        <begin position="115"/>
        <end position="129"/>
    </location>
</feature>
<feature type="compositionally biased region" description="Low complexity" evidence="2">
    <location>
        <begin position="683"/>
        <end position="692"/>
    </location>
</feature>
<feature type="coiled-coil region" evidence="1">
    <location>
        <begin position="482"/>
        <end position="509"/>
    </location>
</feature>
<feature type="region of interest" description="Disordered" evidence="2">
    <location>
        <begin position="577"/>
        <end position="600"/>
    </location>
</feature>
<sequence length="924" mass="100997">MVFSRPLVNNSNDYHTRSSSPYTQLPTRSKRSTVSDSRHPRNLESSSTKFLHPASYGGEHARNRSTSLPESAPPKIPVSPSANRTPRPSSFCTPSRLPRPSVALTPKSRHRPSASLDTFQAPMTPSTWKKPNKYVGPMGPGSNHRPRQSLGPAPAPTYLVTKKPHPQPLLRLDVPSIPPIPSSTSLPVIPITVPEPRKFSKRDPKQILSDLKSLIGAEECGKVREYLPLDVMSAIHERELMEGAARFRRAKSIKGHSGGRIAVDNLSEPTSVFGFPLRQIALYASTKAVLGGFEHNLPIVVFACVEELYRSGISTPSNPTPTSPSPNKFVRRTLSSSPPDAAEHIQPRVQTLVSIFDSPVHKFGLNASLKDEASDDIYALLTLFLSRLPEPVLAPTDILLGLRNALWVWCVKPQGLVGGLAAKTTTRIRIAQMLLGLLPTANLSLFVYLMAFSCQVLEVHMKKRRRASAARDSLVCAAEGGVSALEAQLLALERELEGKNERENEKRRLGMAWGVWLFGKDDQEDDGRSTLMMVWFVTHWGDIIRGFFERGISVDSGLALDDVFLSHGSPNLVSLPTTCPDSNTESRGPGGRYGIRGAGCTTNRDSSRRLHYLNAQRPAEESLFASSMSLNRLRLDPTTVSPDTTPKFPDPSSPLKIGLVRGLSYGKPNTQTLVPPEAEQEGSIHSRYSCRSSSTRHEREFEVIHMEREASPSQSSVSALDERLLDLRFSGGDESPTARTSSSVTSRSLNTPPSVAEIITNSDTEGKYPELVMSESSDAGSDPFPGPLRVVNGCDTDSIFSRSTSASGSEYSSRPSPAEDKSANSDSRERPTLRLAFSSSGSSSESAQVLDMDDNVISEIHLGYAAFDDRGSGGIGSDFEKAWKKTTCSLCADDCPVHLYAKELEMQVEELKMRMKELDKGEGK</sequence>